<organism evidence="1 2">
    <name type="scientific">Alteribacter lacisalsi</name>
    <dbReference type="NCBI Taxonomy" id="2045244"/>
    <lineage>
        <taxon>Bacteria</taxon>
        <taxon>Bacillati</taxon>
        <taxon>Bacillota</taxon>
        <taxon>Bacilli</taxon>
        <taxon>Bacillales</taxon>
        <taxon>Bacillaceae</taxon>
        <taxon>Alteribacter</taxon>
    </lineage>
</organism>
<accession>A0A2W0HF17</accession>
<proteinExistence type="predicted"/>
<evidence type="ECO:0008006" key="3">
    <source>
        <dbReference type="Google" id="ProtNLM"/>
    </source>
</evidence>
<comment type="caution">
    <text evidence="1">The sequence shown here is derived from an EMBL/GenBank/DDBJ whole genome shotgun (WGS) entry which is preliminary data.</text>
</comment>
<dbReference type="Proteomes" id="UP000248066">
    <property type="component" value="Unassembled WGS sequence"/>
</dbReference>
<name>A0A2W0HF17_9BACI</name>
<sequence>MAQYGVKERMAAKRLDAFPRVKKALKLVYQRVQYVRHREKGFTYWSAPDVKVTPAAEEGAGLFAGYFDRSPWNPSMSRMVFHRIIRDQKADIIVTEPGGGLKLIARTEAWNRQQGAMTVWMDDDRLAYVSRSEGRLVTEIADVRTGKKEQCVVPLQAYSRNAVYGINYARVFAETKEYGYEAAAGNRDMDLASDGIWKHPLNSESFELIVSLAQLSVHEPAASMKGAVHHVNHVIPSPKGDRIAFVHRWTGSEGRFSRLYTCRHDGTALKLLFDDRMVSHFTWQDDDSLIVWGRTSKKGDRYYFVYAETGIVQVLGEGILDQYGDGHPSFSPCGRWVITDTYPDKARQQHLLLYDTETHCLVRAGSFFSPPSFTGGARCDLHPRWSPCGTKISIDSAHTGKRESFVVDLAGIL</sequence>
<reference evidence="1 2" key="1">
    <citation type="submission" date="2017-10" db="EMBL/GenBank/DDBJ databases">
        <title>Bacillus sp. nov., a halophilic bacterium isolated from a Yangshapao Lake.</title>
        <authorList>
            <person name="Wang H."/>
        </authorList>
    </citation>
    <scope>NUCLEOTIDE SEQUENCE [LARGE SCALE GENOMIC DNA]</scope>
    <source>
        <strain evidence="1 2">YSP-3</strain>
    </source>
</reference>
<keyword evidence="2" id="KW-1185">Reference proteome</keyword>
<protein>
    <recommendedName>
        <fullName evidence="3">Oligogalacturonate lyase domain-containing protein</fullName>
    </recommendedName>
</protein>
<dbReference type="AlphaFoldDB" id="A0A2W0HF17"/>
<evidence type="ECO:0000313" key="1">
    <source>
        <dbReference type="EMBL" id="PYZ95905.1"/>
    </source>
</evidence>
<dbReference type="RefSeq" id="WP_110521182.1">
    <property type="nucleotide sequence ID" value="NZ_PDOF01000003.1"/>
</dbReference>
<gene>
    <name evidence="1" type="ORF">CR205_16125</name>
</gene>
<dbReference type="Gene3D" id="2.130.10.10">
    <property type="entry name" value="YVTN repeat-like/Quinoprotein amine dehydrogenase"/>
    <property type="match status" value="1"/>
</dbReference>
<dbReference type="InterPro" id="IPR015943">
    <property type="entry name" value="WD40/YVTN_repeat-like_dom_sf"/>
</dbReference>
<dbReference type="SUPFAM" id="SSF69304">
    <property type="entry name" value="Tricorn protease N-terminal domain"/>
    <property type="match status" value="1"/>
</dbReference>
<dbReference type="EMBL" id="PDOF01000003">
    <property type="protein sequence ID" value="PYZ95905.1"/>
    <property type="molecule type" value="Genomic_DNA"/>
</dbReference>
<evidence type="ECO:0000313" key="2">
    <source>
        <dbReference type="Proteomes" id="UP000248066"/>
    </source>
</evidence>
<dbReference type="OrthoDB" id="5174394at2"/>